<dbReference type="GO" id="GO:0005737">
    <property type="term" value="C:cytoplasm"/>
    <property type="evidence" value="ECO:0007669"/>
    <property type="project" value="TreeGrafter"/>
</dbReference>
<dbReference type="GO" id="GO:0008395">
    <property type="term" value="F:steroid hydroxylase activity"/>
    <property type="evidence" value="ECO:0007669"/>
    <property type="project" value="TreeGrafter"/>
</dbReference>
<dbReference type="AlphaFoldDB" id="A0A2T7P6F8"/>
<evidence type="ECO:0000256" key="1">
    <source>
        <dbReference type="ARBA" id="ARBA00010617"/>
    </source>
</evidence>
<evidence type="ECO:0000256" key="5">
    <source>
        <dbReference type="SAM" id="MobiDB-lite"/>
    </source>
</evidence>
<feature type="compositionally biased region" description="Basic and acidic residues" evidence="5">
    <location>
        <begin position="817"/>
        <end position="832"/>
    </location>
</feature>
<dbReference type="InterPro" id="IPR002401">
    <property type="entry name" value="Cyt_P450_E_grp-I"/>
</dbReference>
<dbReference type="GO" id="GO:0016712">
    <property type="term" value="F:oxidoreductase activity, acting on paired donors, with incorporation or reduction of molecular oxygen, reduced flavin or flavoprotein as one donor, and incorporation of one atom of oxygen"/>
    <property type="evidence" value="ECO:0007669"/>
    <property type="project" value="TreeGrafter"/>
</dbReference>
<reference evidence="6 7" key="1">
    <citation type="submission" date="2018-04" db="EMBL/GenBank/DDBJ databases">
        <title>The genome of golden apple snail Pomacea canaliculata provides insight into stress tolerance and invasive adaptation.</title>
        <authorList>
            <person name="Liu C."/>
            <person name="Liu B."/>
            <person name="Ren Y."/>
            <person name="Zhang Y."/>
            <person name="Wang H."/>
            <person name="Li S."/>
            <person name="Jiang F."/>
            <person name="Yin L."/>
            <person name="Zhang G."/>
            <person name="Qian W."/>
            <person name="Fan W."/>
        </authorList>
    </citation>
    <scope>NUCLEOTIDE SEQUENCE [LARGE SCALE GENOMIC DNA]</scope>
    <source>
        <strain evidence="6">SZHN2017</strain>
        <tissue evidence="6">Muscle</tissue>
    </source>
</reference>
<comment type="cofactor">
    <cofactor evidence="4">
        <name>heme</name>
        <dbReference type="ChEBI" id="CHEBI:30413"/>
    </cofactor>
</comment>
<organism evidence="6 7">
    <name type="scientific">Pomacea canaliculata</name>
    <name type="common">Golden apple snail</name>
    <dbReference type="NCBI Taxonomy" id="400727"/>
    <lineage>
        <taxon>Eukaryota</taxon>
        <taxon>Metazoa</taxon>
        <taxon>Spiralia</taxon>
        <taxon>Lophotrochozoa</taxon>
        <taxon>Mollusca</taxon>
        <taxon>Gastropoda</taxon>
        <taxon>Caenogastropoda</taxon>
        <taxon>Architaenioglossa</taxon>
        <taxon>Ampullarioidea</taxon>
        <taxon>Ampullariidae</taxon>
        <taxon>Pomacea</taxon>
    </lineage>
</organism>
<dbReference type="GO" id="GO:0020037">
    <property type="term" value="F:heme binding"/>
    <property type="evidence" value="ECO:0007669"/>
    <property type="project" value="InterPro"/>
</dbReference>
<proteinExistence type="inferred from homology"/>
<sequence length="1056" mass="118031">MQPDSQDQLFLYFLATTGKVLVSSSQLVLPENLFSSFFGANSAIRSIPILICGGSSGAVYYRPVDTAQSSSTVVDWHLLCHLGCPVVNVCSIKVKRVLSEKEKMASELKLSLGLPALSSLVDSFLVCGSSGLCCILTTIPESNDITQKFIRVVTTFTLPDVIQCCCSKGEMLFFSTGHGIKRCNLTLTKGPEGEGDKHSVQVECVSLHVASVSDMWLMSDVRGEHTAFSDAAQEDTLLCQTSNGDVVAFDAKEADDDGNGVASSDVQLSLQELLVSIDINSTKMGQLQARHGRLNAFLQQMNVASCLLLYHHHAGAISKDQPPVSCQVNVQSQVEYHCIQHFVVVRLVNNSLAALTSEWSVTVVIQECYGDNHLFSSNSPSKEVFPSSSHTFALYRGLSSGQQASFRIPVSYLTFSTQLMVQVMMSLRFLKEMSNEKSMKPYECLFIPVQVTILDVFDFLQEKETDSTVSFSARTLMVDDYIDGLQHGRKFSAENKVNFAEAQGYTISEAVPDTFCKDFNIETPFSLITLIASWTQMDGSALKPPLAKCSFQDPNSTPLSVFIEENLGETKTNSLISKVCPFRVIMKSINMSMLAQAKIALGRRMQPSARVHKELTVGSVQKLTDRIENIKEFFLGDSGNVAWRPDILNCDLFHYGVICTSGRHWREQRHVTRTAIEYLQDKGLEKAIFEEMKEFISAIKQSQQNAVDPRTYIQSSIFTSLCSLLFGHKFDCRDPRVTEGVSHFNENIKLYSDCRLPNFFPFEKFLIGDTFDTKFLRLNMADIHRKLINDECDRHYGDAEREDFISLYLQAIQQQESADKEKKEREEKERKASGKKAAKKDEKESTINKGNMQAVAYDILWHGTVTMAGALQWALLFLLHYPDVQVCAQAEIDANFPEDTVPLTADVRQKLPYLEAVVLEVFRLANVVPFAMARSVLKEVKFHGYRIPNNAVVVPNLDSVLMDPEVFKNPETFNPERFLDASGCATFPAQYIPFFFGDRGCLGNKISQLTVLTFLFGILQKYDLVPVKGASLPLSAKGYQVVSLPKDYKIRFVPRR</sequence>
<dbReference type="EMBL" id="PZQS01000006">
    <property type="protein sequence ID" value="PVD29008.1"/>
    <property type="molecule type" value="Genomic_DNA"/>
</dbReference>
<keyword evidence="4" id="KW-0349">Heme</keyword>
<dbReference type="GO" id="GO:0005506">
    <property type="term" value="F:iron ion binding"/>
    <property type="evidence" value="ECO:0007669"/>
    <property type="project" value="InterPro"/>
</dbReference>
<evidence type="ECO:0000256" key="2">
    <source>
        <dbReference type="ARBA" id="ARBA00022723"/>
    </source>
</evidence>
<evidence type="ECO:0000256" key="4">
    <source>
        <dbReference type="PIRSR" id="PIRSR602401-1"/>
    </source>
</evidence>
<dbReference type="PRINTS" id="PR00385">
    <property type="entry name" value="P450"/>
</dbReference>
<dbReference type="OrthoDB" id="6076436at2759"/>
<comment type="caution">
    <text evidence="6">The sequence shown here is derived from an EMBL/GenBank/DDBJ whole genome shotgun (WGS) entry which is preliminary data.</text>
</comment>
<dbReference type="PRINTS" id="PR00463">
    <property type="entry name" value="EP450I"/>
</dbReference>
<dbReference type="PANTHER" id="PTHR24300:SF403">
    <property type="entry name" value="CYTOCHROME P450 306A1"/>
    <property type="match status" value="1"/>
</dbReference>
<gene>
    <name evidence="6" type="ORF">C0Q70_11605</name>
</gene>
<accession>A0A2T7P6F8</accession>
<evidence type="ECO:0000313" key="7">
    <source>
        <dbReference type="Proteomes" id="UP000245119"/>
    </source>
</evidence>
<comment type="similarity">
    <text evidence="1">Belongs to the cytochrome P450 family.</text>
</comment>
<dbReference type="InterPro" id="IPR036396">
    <property type="entry name" value="Cyt_P450_sf"/>
</dbReference>
<dbReference type="Pfam" id="PF00067">
    <property type="entry name" value="p450"/>
    <property type="match status" value="1"/>
</dbReference>
<evidence type="ECO:0000313" key="6">
    <source>
        <dbReference type="EMBL" id="PVD29008.1"/>
    </source>
</evidence>
<evidence type="ECO:0000256" key="3">
    <source>
        <dbReference type="ARBA" id="ARBA00023004"/>
    </source>
</evidence>
<dbReference type="PANTHER" id="PTHR24300">
    <property type="entry name" value="CYTOCHROME P450 508A4-RELATED"/>
    <property type="match status" value="1"/>
</dbReference>
<feature type="binding site" description="axial binding residue" evidence="4">
    <location>
        <position position="1001"/>
    </location>
    <ligand>
        <name>heme</name>
        <dbReference type="ChEBI" id="CHEBI:30413"/>
    </ligand>
    <ligandPart>
        <name>Fe</name>
        <dbReference type="ChEBI" id="CHEBI:18248"/>
    </ligandPart>
</feature>
<dbReference type="Proteomes" id="UP000245119">
    <property type="component" value="Linkage Group LG6"/>
</dbReference>
<protein>
    <submittedName>
        <fullName evidence="6">Uncharacterized protein</fullName>
    </submittedName>
</protein>
<keyword evidence="2 4" id="KW-0479">Metal-binding</keyword>
<dbReference type="STRING" id="400727.A0A2T7P6F8"/>
<keyword evidence="7" id="KW-1185">Reference proteome</keyword>
<feature type="region of interest" description="Disordered" evidence="5">
    <location>
        <begin position="816"/>
        <end position="845"/>
    </location>
</feature>
<keyword evidence="3 4" id="KW-0408">Iron</keyword>
<dbReference type="SUPFAM" id="SSF48264">
    <property type="entry name" value="Cytochrome P450"/>
    <property type="match status" value="1"/>
</dbReference>
<dbReference type="InterPro" id="IPR050182">
    <property type="entry name" value="Cytochrome_P450_fam2"/>
</dbReference>
<dbReference type="InterPro" id="IPR001128">
    <property type="entry name" value="Cyt_P450"/>
</dbReference>
<dbReference type="GO" id="GO:0006082">
    <property type="term" value="P:organic acid metabolic process"/>
    <property type="evidence" value="ECO:0007669"/>
    <property type="project" value="TreeGrafter"/>
</dbReference>
<name>A0A2T7P6F8_POMCA</name>
<dbReference type="GO" id="GO:0006805">
    <property type="term" value="P:xenobiotic metabolic process"/>
    <property type="evidence" value="ECO:0007669"/>
    <property type="project" value="TreeGrafter"/>
</dbReference>
<dbReference type="Gene3D" id="1.10.630.10">
    <property type="entry name" value="Cytochrome P450"/>
    <property type="match status" value="1"/>
</dbReference>